<feature type="compositionally biased region" description="Basic and acidic residues" evidence="1">
    <location>
        <begin position="78"/>
        <end position="97"/>
    </location>
</feature>
<dbReference type="Proteomes" id="UP000326857">
    <property type="component" value="Unassembled WGS sequence"/>
</dbReference>
<evidence type="ECO:0000256" key="1">
    <source>
        <dbReference type="SAM" id="MobiDB-lite"/>
    </source>
</evidence>
<evidence type="ECO:0000313" key="2">
    <source>
        <dbReference type="EMBL" id="VVT16177.1"/>
    </source>
</evidence>
<feature type="compositionally biased region" description="Basic and acidic residues" evidence="1">
    <location>
        <begin position="104"/>
        <end position="134"/>
    </location>
</feature>
<evidence type="ECO:0000313" key="3">
    <source>
        <dbReference type="Proteomes" id="UP000326857"/>
    </source>
</evidence>
<dbReference type="EMBL" id="CABVLI010000039">
    <property type="protein sequence ID" value="VVT16177.1"/>
    <property type="molecule type" value="Genomic_DNA"/>
</dbReference>
<accession>A0A5E7ZB91</accession>
<protein>
    <submittedName>
        <fullName evidence="2">Uncharacterized protein</fullName>
    </submittedName>
</protein>
<organism evidence="2 3">
    <name type="scientific">Sphingomonas aurantiaca</name>
    <dbReference type="NCBI Taxonomy" id="185949"/>
    <lineage>
        <taxon>Bacteria</taxon>
        <taxon>Pseudomonadati</taxon>
        <taxon>Pseudomonadota</taxon>
        <taxon>Alphaproteobacteria</taxon>
        <taxon>Sphingomonadales</taxon>
        <taxon>Sphingomonadaceae</taxon>
        <taxon>Sphingomonas</taxon>
    </lineage>
</organism>
<reference evidence="2 3" key="1">
    <citation type="submission" date="2019-09" db="EMBL/GenBank/DDBJ databases">
        <authorList>
            <person name="Dittami M. S."/>
        </authorList>
    </citation>
    <scope>NUCLEOTIDE SEQUENCE [LARGE SCALE GENOMIC DNA]</scope>
    <source>
        <strain evidence="2">SPHINGO391</strain>
    </source>
</reference>
<name>A0A5E7ZB91_9SPHN</name>
<sequence>MRDRMRGDMHDVVVMIIHHVRDMNMADRKRHIGHVVMERRCMPPAKRSHPQHGEERQQSRQHGGPGTVEGHAYNLSDMRQRSKGDEPRGIPHVRRIDTAGQRLSPHDPRDHAQPGIERRGQRDRAQAGNRSRVD</sequence>
<feature type="region of interest" description="Disordered" evidence="1">
    <location>
        <begin position="36"/>
        <end position="134"/>
    </location>
</feature>
<gene>
    <name evidence="2" type="ORF">SPHINGO391_440430</name>
</gene>
<dbReference type="AlphaFoldDB" id="A0A5E7ZB91"/>
<proteinExistence type="predicted"/>